<sequence length="291" mass="30430">MPIPSEWDDRVLQRTYEDDRGNPMTGTVTITPTVPYVEATDEATAWYSRPVTVTLDSSGTATLTVRVADPDMLQSEYTHRVVEELEYPDVPGQVTPPGFTNTYFIHVPPGPDPLLYGALAPVPEGQGVVVVPGLEGKSAYDVAVENGFGGTKAAWLASLVSTEPGPPGDPGPEGPDAYEVAVAEGFVGTRAEWLDSLQGPPGDTSGLAAIATSGAFTDLTGVPGGGDLMIGNERGTQDILAPKVMVACDYNPGTATWDATPQAHLKVVFGSDAAHDPGAAAKEGDYWFVSP</sequence>
<comment type="caution">
    <text evidence="1">The sequence shown here is derived from an EMBL/GenBank/DDBJ whole genome shotgun (WGS) entry which is preliminary data.</text>
</comment>
<evidence type="ECO:0000313" key="1">
    <source>
        <dbReference type="EMBL" id="MFC0626172.1"/>
    </source>
</evidence>
<dbReference type="RefSeq" id="WP_380049352.1">
    <property type="nucleotide sequence ID" value="NZ_JBHLTC010000022.1"/>
</dbReference>
<gene>
    <name evidence="1" type="ORF">ACFFGN_18990</name>
</gene>
<proteinExistence type="predicted"/>
<dbReference type="Proteomes" id="UP001589890">
    <property type="component" value="Unassembled WGS sequence"/>
</dbReference>
<dbReference type="EMBL" id="JBHLTC010000022">
    <property type="protein sequence ID" value="MFC0626172.1"/>
    <property type="molecule type" value="Genomic_DNA"/>
</dbReference>
<protein>
    <submittedName>
        <fullName evidence="1">Uncharacterized protein</fullName>
    </submittedName>
</protein>
<accession>A0ABV6QNF0</accession>
<organism evidence="1 2">
    <name type="scientific">Kribbella deserti</name>
    <dbReference type="NCBI Taxonomy" id="1926257"/>
    <lineage>
        <taxon>Bacteria</taxon>
        <taxon>Bacillati</taxon>
        <taxon>Actinomycetota</taxon>
        <taxon>Actinomycetes</taxon>
        <taxon>Propionibacteriales</taxon>
        <taxon>Kribbellaceae</taxon>
        <taxon>Kribbella</taxon>
    </lineage>
</organism>
<reference evidence="1 2" key="1">
    <citation type="submission" date="2024-09" db="EMBL/GenBank/DDBJ databases">
        <authorList>
            <person name="Sun Q."/>
            <person name="Mori K."/>
        </authorList>
    </citation>
    <scope>NUCLEOTIDE SEQUENCE [LARGE SCALE GENOMIC DNA]</scope>
    <source>
        <strain evidence="1 2">CGMCC 1.15906</strain>
    </source>
</reference>
<name>A0ABV6QNF0_9ACTN</name>
<keyword evidence="2" id="KW-1185">Reference proteome</keyword>
<evidence type="ECO:0000313" key="2">
    <source>
        <dbReference type="Proteomes" id="UP001589890"/>
    </source>
</evidence>